<reference evidence="2" key="1">
    <citation type="submission" date="2022-11" db="UniProtKB">
        <authorList>
            <consortium name="WormBaseParasite"/>
        </authorList>
    </citation>
    <scope>IDENTIFICATION</scope>
</reference>
<organism evidence="1 2">
    <name type="scientific">Panagrolaimus sp. JU765</name>
    <dbReference type="NCBI Taxonomy" id="591449"/>
    <lineage>
        <taxon>Eukaryota</taxon>
        <taxon>Metazoa</taxon>
        <taxon>Ecdysozoa</taxon>
        <taxon>Nematoda</taxon>
        <taxon>Chromadorea</taxon>
        <taxon>Rhabditida</taxon>
        <taxon>Tylenchina</taxon>
        <taxon>Panagrolaimomorpha</taxon>
        <taxon>Panagrolaimoidea</taxon>
        <taxon>Panagrolaimidae</taxon>
        <taxon>Panagrolaimus</taxon>
    </lineage>
</organism>
<evidence type="ECO:0000313" key="2">
    <source>
        <dbReference type="WBParaSite" id="JU765_v2.g20472.t1"/>
    </source>
</evidence>
<proteinExistence type="predicted"/>
<dbReference type="Proteomes" id="UP000887576">
    <property type="component" value="Unplaced"/>
</dbReference>
<name>A0AC34QYS1_9BILA</name>
<dbReference type="WBParaSite" id="JU765_v2.g20472.t1">
    <property type="protein sequence ID" value="JU765_v2.g20472.t1"/>
    <property type="gene ID" value="JU765_v2.g20472"/>
</dbReference>
<evidence type="ECO:0000313" key="1">
    <source>
        <dbReference type="Proteomes" id="UP000887576"/>
    </source>
</evidence>
<protein>
    <submittedName>
        <fullName evidence="2">Uncharacterized protein</fullName>
    </submittedName>
</protein>
<accession>A0AC34QYS1</accession>
<sequence length="138" mass="15656">MLPSLVFQQSRRLSTALRSALAAAISKQGRYDFEQRVLVDNHKRMVSENSLRRAQPSIDEPGQHSTFGDGEGSASPYFRSRSGDAAVLVTMVHLKAVENPKNEAEEIDQPWFLLTHRSYFLRSHRGEMSMFLASEIQF</sequence>